<accession>A0A364V6C2</accession>
<keyword evidence="5" id="KW-1185">Reference proteome</keyword>
<evidence type="ECO:0000313" key="5">
    <source>
        <dbReference type="Proteomes" id="UP000251577"/>
    </source>
</evidence>
<sequence length="71" mass="7654">MSSLITLSRLLTGGLVGFALILGVIGNPMWVGHAVGAAIAVLACFASVRSRWWAVVPYIVVVTLFFVEWYS</sequence>
<dbReference type="Proteomes" id="UP000251047">
    <property type="component" value="Unassembled WGS sequence"/>
</dbReference>
<dbReference type="AlphaFoldDB" id="A0A364V6C2"/>
<comment type="caution">
    <text evidence="2">The sequence shown here is derived from an EMBL/GenBank/DDBJ whole genome shotgun (WGS) entry which is preliminary data.</text>
</comment>
<gene>
    <name evidence="3" type="ORF">CWC39_01085</name>
    <name evidence="2" type="ORF">DLJ54_04580</name>
</gene>
<organism evidence="2 5">
    <name type="scientific">Corynebacterium heidelbergense</name>
    <dbReference type="NCBI Taxonomy" id="2055947"/>
    <lineage>
        <taxon>Bacteria</taxon>
        <taxon>Bacillati</taxon>
        <taxon>Actinomycetota</taxon>
        <taxon>Actinomycetes</taxon>
        <taxon>Mycobacteriales</taxon>
        <taxon>Corynebacteriaceae</taxon>
        <taxon>Corynebacterium</taxon>
    </lineage>
</organism>
<protein>
    <submittedName>
        <fullName evidence="2">Uncharacterized protein</fullName>
    </submittedName>
</protein>
<feature type="transmembrane region" description="Helical" evidence="1">
    <location>
        <begin position="50"/>
        <end position="70"/>
    </location>
</feature>
<dbReference type="EMBL" id="PHQP01000004">
    <property type="protein sequence ID" value="RAV34851.1"/>
    <property type="molecule type" value="Genomic_DNA"/>
</dbReference>
<name>A0A364V6C2_9CORY</name>
<keyword evidence="1" id="KW-0812">Transmembrane</keyword>
<evidence type="ECO:0000313" key="3">
    <source>
        <dbReference type="EMBL" id="RAV34851.1"/>
    </source>
</evidence>
<keyword evidence="1" id="KW-0472">Membrane</keyword>
<evidence type="ECO:0000256" key="1">
    <source>
        <dbReference type="SAM" id="Phobius"/>
    </source>
</evidence>
<evidence type="ECO:0000313" key="4">
    <source>
        <dbReference type="Proteomes" id="UP000251047"/>
    </source>
</evidence>
<reference evidence="4 5" key="1">
    <citation type="journal article" date="2018" name="Syst. Appl. Microbiol.">
        <title>Corynebacterium heidelbergense sp. nov., isolated from the preen glands of Egyptian geese (Alopochen aegyptiacus).</title>
        <authorList>
            <person name="Braun M.S."/>
            <person name="Wang E."/>
            <person name="Zimmermann S."/>
            <person name="Wink M."/>
        </authorList>
    </citation>
    <scope>NUCLEOTIDE SEQUENCE [LARGE SCALE GENOMIC DNA]</scope>
    <source>
        <strain evidence="2 5">647</strain>
        <strain evidence="3 4">DSM 104638</strain>
    </source>
</reference>
<dbReference type="Proteomes" id="UP000251577">
    <property type="component" value="Unassembled WGS sequence"/>
</dbReference>
<keyword evidence="1" id="KW-1133">Transmembrane helix</keyword>
<proteinExistence type="predicted"/>
<evidence type="ECO:0000313" key="2">
    <source>
        <dbReference type="EMBL" id="RAV32187.1"/>
    </source>
</evidence>
<dbReference type="EMBL" id="QHCV01000034">
    <property type="protein sequence ID" value="RAV32187.1"/>
    <property type="molecule type" value="Genomic_DNA"/>
</dbReference>